<dbReference type="RefSeq" id="WP_086804420.1">
    <property type="nucleotide sequence ID" value="NZ_CP119182.1"/>
</dbReference>
<reference evidence="2" key="1">
    <citation type="submission" date="2020-09" db="EMBL/GenBank/DDBJ databases">
        <title>Streptomyces canutascabiei sp. nov., which causes potato common scab and is distributed across the world.</title>
        <authorList>
            <person name="Nguyen H.P."/>
            <person name="Weisberg A.J."/>
            <person name="Chang J.H."/>
            <person name="Clarke C.R."/>
        </authorList>
    </citation>
    <scope>NUCLEOTIDE SEQUENCE</scope>
    <source>
        <strain evidence="2">ID-01-6.2a</strain>
    </source>
</reference>
<proteinExistence type="predicted"/>
<dbReference type="GeneID" id="79932118"/>
<keyword evidence="1" id="KW-1133">Transmembrane helix</keyword>
<keyword evidence="1" id="KW-0472">Membrane</keyword>
<keyword evidence="1" id="KW-0812">Transmembrane</keyword>
<gene>
    <name evidence="2" type="ORF">IHE70_14925</name>
</gene>
<dbReference type="AlphaFoldDB" id="A0A927QL35"/>
<feature type="transmembrane region" description="Helical" evidence="1">
    <location>
        <begin position="34"/>
        <end position="53"/>
    </location>
</feature>
<dbReference type="EMBL" id="JACYXT010000005">
    <property type="protein sequence ID" value="MBD9724484.1"/>
    <property type="molecule type" value="Genomic_DNA"/>
</dbReference>
<dbReference type="Proteomes" id="UP000661025">
    <property type="component" value="Unassembled WGS sequence"/>
</dbReference>
<accession>A0A927QL35</accession>
<organism evidence="2 3">
    <name type="scientific">Streptomyces caniscabiei</name>
    <dbReference type="NCBI Taxonomy" id="2746961"/>
    <lineage>
        <taxon>Bacteria</taxon>
        <taxon>Bacillati</taxon>
        <taxon>Actinomycetota</taxon>
        <taxon>Actinomycetes</taxon>
        <taxon>Kitasatosporales</taxon>
        <taxon>Streptomycetaceae</taxon>
        <taxon>Streptomyces</taxon>
    </lineage>
</organism>
<evidence type="ECO:0000256" key="1">
    <source>
        <dbReference type="SAM" id="Phobius"/>
    </source>
</evidence>
<evidence type="ECO:0000313" key="2">
    <source>
        <dbReference type="EMBL" id="MBD9724484.1"/>
    </source>
</evidence>
<comment type="caution">
    <text evidence="2">The sequence shown here is derived from an EMBL/GenBank/DDBJ whole genome shotgun (WGS) entry which is preliminary data.</text>
</comment>
<evidence type="ECO:0000313" key="3">
    <source>
        <dbReference type="Proteomes" id="UP000661025"/>
    </source>
</evidence>
<name>A0A927QL35_9ACTN</name>
<sequence>MKTLLGSKPVLWFLFLFNLLVAAAAPFAVDGAQGLATAVGMGVVSLGAGVSLLRGREHRQRA</sequence>
<protein>
    <submittedName>
        <fullName evidence="2">Uncharacterized protein</fullName>
    </submittedName>
</protein>